<organism evidence="3 4">
    <name type="scientific">Aliiglaciecola lipolytica E3</name>
    <dbReference type="NCBI Taxonomy" id="1127673"/>
    <lineage>
        <taxon>Bacteria</taxon>
        <taxon>Pseudomonadati</taxon>
        <taxon>Pseudomonadota</taxon>
        <taxon>Gammaproteobacteria</taxon>
        <taxon>Alteromonadales</taxon>
        <taxon>Alteromonadaceae</taxon>
        <taxon>Aliiglaciecola</taxon>
    </lineage>
</organism>
<dbReference type="EMBL" id="BAEN01000041">
    <property type="protein sequence ID" value="GAC14764.1"/>
    <property type="molecule type" value="Genomic_DNA"/>
</dbReference>
<dbReference type="PANTHER" id="PTHR40572">
    <property type="entry name" value="PROTEIN BAX"/>
    <property type="match status" value="1"/>
</dbReference>
<dbReference type="eggNOG" id="COG2992">
    <property type="taxonomic scope" value="Bacteria"/>
</dbReference>
<feature type="domain" description="Mannosyl-glycoprotein endo-beta-N-acetylglucosamidase-like" evidence="2">
    <location>
        <begin position="131"/>
        <end position="261"/>
    </location>
</feature>
<dbReference type="Proteomes" id="UP000006334">
    <property type="component" value="Unassembled WGS sequence"/>
</dbReference>
<keyword evidence="1" id="KW-0812">Transmembrane</keyword>
<accession>K6X280</accession>
<comment type="caution">
    <text evidence="3">The sequence shown here is derived from an EMBL/GenBank/DDBJ whole genome shotgun (WGS) entry which is preliminary data.</text>
</comment>
<keyword evidence="4" id="KW-1185">Reference proteome</keyword>
<dbReference type="InterPro" id="IPR053195">
    <property type="entry name" value="Bax-like"/>
</dbReference>
<keyword evidence="1" id="KW-0472">Membrane</keyword>
<dbReference type="STRING" id="1127673.GLIP_2136"/>
<dbReference type="InterPro" id="IPR002901">
    <property type="entry name" value="MGlyc_endo_b_GlcNAc-like_dom"/>
</dbReference>
<keyword evidence="1" id="KW-1133">Transmembrane helix</keyword>
<evidence type="ECO:0000256" key="1">
    <source>
        <dbReference type="SAM" id="Phobius"/>
    </source>
</evidence>
<dbReference type="Pfam" id="PF01832">
    <property type="entry name" value="Glucosaminidase"/>
    <property type="match status" value="1"/>
</dbReference>
<feature type="transmembrane region" description="Helical" evidence="1">
    <location>
        <begin position="12"/>
        <end position="31"/>
    </location>
</feature>
<sequence length="269" mass="31576">MHNVDFPTPKRIVYLAIIWIFGAVVLSYPFLFPPKEIDLFDEANIAPYIEQEMPNFAEIESIVDRKKAFFDYLLPAINHHNKVILQKREFLNEIRDVINQDQPFSSLQQKRLDALIEEYRIDPDEDLVAMIARLMRRVDIIPVELVLMQAANESAWGTSRFAQKGYNFFGLWCFKKGCGFVPKRRNDDAAHEVAKFRSLDHAVGTYFRNINRHYAYAELRQIRLNLRNSDSKITAEKLAKGLKSYSERGEDYIEELISMIRFNRKFMSL</sequence>
<evidence type="ECO:0000313" key="3">
    <source>
        <dbReference type="EMBL" id="GAC14764.1"/>
    </source>
</evidence>
<gene>
    <name evidence="3" type="primary">bax</name>
    <name evidence="3" type="ORF">GLIP_2136</name>
</gene>
<reference evidence="3 4" key="1">
    <citation type="journal article" date="2017" name="Antonie Van Leeuwenhoek">
        <title>Rhizobium rhizosphaerae sp. nov., a novel species isolated from rice rhizosphere.</title>
        <authorList>
            <person name="Zhao J.J."/>
            <person name="Zhang J."/>
            <person name="Zhang R.J."/>
            <person name="Zhang C.W."/>
            <person name="Yin H.Q."/>
            <person name="Zhang X.X."/>
        </authorList>
    </citation>
    <scope>NUCLEOTIDE SEQUENCE [LARGE SCALE GENOMIC DNA]</scope>
    <source>
        <strain evidence="3 4">E3</strain>
    </source>
</reference>
<evidence type="ECO:0000313" key="4">
    <source>
        <dbReference type="Proteomes" id="UP000006334"/>
    </source>
</evidence>
<evidence type="ECO:0000259" key="2">
    <source>
        <dbReference type="Pfam" id="PF01832"/>
    </source>
</evidence>
<dbReference type="GO" id="GO:0004040">
    <property type="term" value="F:amidase activity"/>
    <property type="evidence" value="ECO:0007669"/>
    <property type="project" value="InterPro"/>
</dbReference>
<protein>
    <submittedName>
        <fullName evidence="3">Bax protein</fullName>
    </submittedName>
</protein>
<dbReference type="PANTHER" id="PTHR40572:SF1">
    <property type="entry name" value="PROTEIN BAX"/>
    <property type="match status" value="1"/>
</dbReference>
<dbReference type="Gene3D" id="1.10.530.10">
    <property type="match status" value="1"/>
</dbReference>
<dbReference type="RefSeq" id="WP_008844580.1">
    <property type="nucleotide sequence ID" value="NZ_BAEN01000041.1"/>
</dbReference>
<name>K6X280_9ALTE</name>
<proteinExistence type="predicted"/>
<dbReference type="AlphaFoldDB" id="K6X280"/>